<accession>A0A0C3C1X7</accession>
<keyword evidence="2" id="KW-0597">Phosphoprotein</keyword>
<dbReference type="SUPFAM" id="SSF56801">
    <property type="entry name" value="Acetyl-CoA synthetase-like"/>
    <property type="match status" value="1"/>
</dbReference>
<dbReference type="Gene3D" id="2.160.10.10">
    <property type="entry name" value="Hexapeptide repeat proteins"/>
    <property type="match status" value="3"/>
</dbReference>
<evidence type="ECO:0000313" key="7">
    <source>
        <dbReference type="Proteomes" id="UP000054321"/>
    </source>
</evidence>
<keyword evidence="4" id="KW-0472">Membrane</keyword>
<dbReference type="STRING" id="913774.A0A0C3C1X7"/>
<reference evidence="7" key="2">
    <citation type="submission" date="2015-01" db="EMBL/GenBank/DDBJ databases">
        <title>Evolutionary Origins and Diversification of the Mycorrhizal Mutualists.</title>
        <authorList>
            <consortium name="DOE Joint Genome Institute"/>
            <consortium name="Mycorrhizal Genomics Consortium"/>
            <person name="Kohler A."/>
            <person name="Kuo A."/>
            <person name="Nagy L.G."/>
            <person name="Floudas D."/>
            <person name="Copeland A."/>
            <person name="Barry K.W."/>
            <person name="Cichocki N."/>
            <person name="Veneault-Fourrey C."/>
            <person name="LaButti K."/>
            <person name="Lindquist E.A."/>
            <person name="Lipzen A."/>
            <person name="Lundell T."/>
            <person name="Morin E."/>
            <person name="Murat C."/>
            <person name="Riley R."/>
            <person name="Ohm R."/>
            <person name="Sun H."/>
            <person name="Tunlid A."/>
            <person name="Henrissat B."/>
            <person name="Grigoriev I.V."/>
            <person name="Hibbett D.S."/>
            <person name="Martin F."/>
        </authorList>
    </citation>
    <scope>NUCLEOTIDE SEQUENCE [LARGE SCALE GENOMIC DNA]</scope>
    <source>
        <strain evidence="7">Zn</strain>
    </source>
</reference>
<dbReference type="Gene3D" id="3.40.50.12780">
    <property type="entry name" value="N-terminal domain of ligase-like"/>
    <property type="match status" value="1"/>
</dbReference>
<dbReference type="PANTHER" id="PTHR43201:SF10">
    <property type="entry name" value="CARRIER DOMAIN-CONTAINING PROTEIN"/>
    <property type="match status" value="1"/>
</dbReference>
<dbReference type="EMBL" id="KN832904">
    <property type="protein sequence ID" value="KIM92853.1"/>
    <property type="molecule type" value="Genomic_DNA"/>
</dbReference>
<dbReference type="InterPro" id="IPR045851">
    <property type="entry name" value="AMP-bd_C_sf"/>
</dbReference>
<dbReference type="HOGENOM" id="CLU_003997_0_0_1"/>
<feature type="transmembrane region" description="Helical" evidence="4">
    <location>
        <begin position="1517"/>
        <end position="1536"/>
    </location>
</feature>
<dbReference type="SMART" id="SM00823">
    <property type="entry name" value="PKS_PP"/>
    <property type="match status" value="1"/>
</dbReference>
<gene>
    <name evidence="6" type="ORF">OIDMADRAFT_46518</name>
</gene>
<reference evidence="6 7" key="1">
    <citation type="submission" date="2014-04" db="EMBL/GenBank/DDBJ databases">
        <authorList>
            <consortium name="DOE Joint Genome Institute"/>
            <person name="Kuo A."/>
            <person name="Martino E."/>
            <person name="Perotto S."/>
            <person name="Kohler A."/>
            <person name="Nagy L.G."/>
            <person name="Floudas D."/>
            <person name="Copeland A."/>
            <person name="Barry K.W."/>
            <person name="Cichocki N."/>
            <person name="Veneault-Fourrey C."/>
            <person name="LaButti K."/>
            <person name="Lindquist E.A."/>
            <person name="Lipzen A."/>
            <person name="Lundell T."/>
            <person name="Morin E."/>
            <person name="Murat C."/>
            <person name="Sun H."/>
            <person name="Tunlid A."/>
            <person name="Henrissat B."/>
            <person name="Grigoriev I.V."/>
            <person name="Hibbett D.S."/>
            <person name="Martin F."/>
            <person name="Nordberg H.P."/>
            <person name="Cantor M.N."/>
            <person name="Hua S.X."/>
        </authorList>
    </citation>
    <scope>NUCLEOTIDE SEQUENCE [LARGE SCALE GENOMIC DNA]</scope>
    <source>
        <strain evidence="6 7">Zn</strain>
    </source>
</reference>
<dbReference type="InterPro" id="IPR011004">
    <property type="entry name" value="Trimer_LpxA-like_sf"/>
</dbReference>
<keyword evidence="4" id="KW-1133">Transmembrane helix</keyword>
<feature type="transmembrane region" description="Helical" evidence="4">
    <location>
        <begin position="1454"/>
        <end position="1478"/>
    </location>
</feature>
<keyword evidence="7" id="KW-1185">Reference proteome</keyword>
<dbReference type="Gene3D" id="1.10.1200.10">
    <property type="entry name" value="ACP-like"/>
    <property type="match status" value="1"/>
</dbReference>
<dbReference type="InterPro" id="IPR042099">
    <property type="entry name" value="ANL_N_sf"/>
</dbReference>
<dbReference type="Pfam" id="PF00501">
    <property type="entry name" value="AMP-binding"/>
    <property type="match status" value="1"/>
</dbReference>
<sequence>MYYDLIHTSSLSLEDKATFSSWANQTKDLLQTQLSHSEFSGLLASIPVIPNTSCLPLASLAFLLSRHLGPTPNFTVIQCYLRLWLALPEAAKAGHDEDTAPILQILNNQIALSLGTLPSLFISHSGLPALIDPTTRKILTHQQLSTFIQNFSLPIIPNTVSPKPVVVLALPNGYLLGLGCLAVSSYYTAAPLNISGGPAQFRSDVELARPQCILVLESDVERLGLREPWVSASGIHILLILPQLDMTFQVQPFDDAPTSAELVPAIPNGPDDVALILFTSGTSGTKKVVPVTCFGLLIGVQCVMESWGLTPQDDCLNMMPLNHVGGLVRNLFAPVLSGGSTILYPAFDPNMFWDSLENGHGTWYYASPSMHMSILAEASLRGDTVSKCRLRLVCNAAGGLLPALAAQLQDTFQCTILPSYGMTECMPISTPPLDYTLNRVGTSGIGCGPEIAILDDSDNHLPSGCVGRINVRGGPTFRGYLKGGKIDRSAFNKNGWFDTGDLGSLDEEGYLYLTGRGKEVINRGGEIISPFEVEEAIIIASQDPSSLLFGRVNQVLAFSAPHETLQEVVGVALVTSSMYPRPDIRDLQSALKSSLHSSKWPVVIIYMDALPTSNNKLVRIKLGDRLELKPLTNNMTLPERHFEAICPPVNSSLGTKISNSCCVLDLPLVLRETQRHLDSNIEAHVGVNHHDGTPIVYLAPLATMSGVSSSSDVASIINEALRDSLHGFLLPSSIMYLDTPFPHQTSGLVDETELDKMVKLLKSSHNSPAASETELKIRKAFAEVLGLDIDEISSATDFFEMGGDSLSAGYLLSLLRRDLGVRIPVDQLFTSSKILELCGLVEQIMADSQDSDSAPQPLLGSTKTYSSTNPLVLIVHLLPIVILYPMKMAFQWTALMYALSSISQLWDEPNIPARFLALVSSMFISRASTQILAPFCGIIFKWIVIGRYKEGMYPMWGPYHTRWWIVEKMLRICGKGVFKNLNVTRVLYYRMLGAKIGKGVIIEKGTTIGECDLLDIGDNVRLDRCICRPFAAERNTSMYLGRITIGKNSDIGLKTHIAAGSILPEDTFIGANSSSYEMGDGEDFNGGRPPKPHILLQLCCILPIQVFVAFTAALPWMGGLLGIVISETRDATDSVRTIITWWATPHRILFHYIAQGLNVTARHFVWFGLTFIIKKLLDIFCGPARPKLAENRTQGDNFRSQLLSALVPHGNLKSLTKLFGSHYEFTSIIVRAMGGKVGRRVYWPGTGPSIEDFDLIEIGDDVVFGSRSHIVTSDALGSELIKIGNGAMIADRVVLSPGTVVGDGVVLGSGAFMKRNQRCAPDSVWVGNRKGSAICLSSSNTSTQSIKQRSKEEQDSEKSPSNVKERFTLESSSSSTSSKSGNMSPSSPFGRAFYEGQAPYHVLGQFPIFLYSTFITIFVKMFWNVGTISTIILSQIINGTDQFRPRWFRPFKIYAFDAAILSGLYIILSLLSLGIVIASKWLLLGRRKPGSYDWDKSSYCQRWQLFLTIEALRRRCFGGNGILGMLTGTHFCVLYFRALGAKIGKDCALFAGGRPSLVFTEPDLLTLGDRVTTDDSSLVGHINSRGKFSLNELRVGDRSVLRSGSRLLSGAKMGNDCVLLEHTLIMAGDEADDGVVYQGWPADVFRGDRLNIRSNS</sequence>
<evidence type="ECO:0000256" key="1">
    <source>
        <dbReference type="ARBA" id="ARBA00022450"/>
    </source>
</evidence>
<organism evidence="6 7">
    <name type="scientific">Oidiodendron maius (strain Zn)</name>
    <dbReference type="NCBI Taxonomy" id="913774"/>
    <lineage>
        <taxon>Eukaryota</taxon>
        <taxon>Fungi</taxon>
        <taxon>Dikarya</taxon>
        <taxon>Ascomycota</taxon>
        <taxon>Pezizomycotina</taxon>
        <taxon>Leotiomycetes</taxon>
        <taxon>Leotiomycetes incertae sedis</taxon>
        <taxon>Myxotrichaceae</taxon>
        <taxon>Oidiodendron</taxon>
    </lineage>
</organism>
<proteinExistence type="predicted"/>
<dbReference type="SUPFAM" id="SSF51161">
    <property type="entry name" value="Trimeric LpxA-like enzymes"/>
    <property type="match status" value="3"/>
</dbReference>
<dbReference type="InterPro" id="IPR009081">
    <property type="entry name" value="PP-bd_ACP"/>
</dbReference>
<dbReference type="Proteomes" id="UP000054321">
    <property type="component" value="Unassembled WGS sequence"/>
</dbReference>
<dbReference type="PROSITE" id="PS50075">
    <property type="entry name" value="CARRIER"/>
    <property type="match status" value="1"/>
</dbReference>
<dbReference type="PANTHER" id="PTHR43201">
    <property type="entry name" value="ACYL-COA SYNTHETASE"/>
    <property type="match status" value="1"/>
</dbReference>
<dbReference type="InterPro" id="IPR036736">
    <property type="entry name" value="ACP-like_sf"/>
</dbReference>
<evidence type="ECO:0000256" key="2">
    <source>
        <dbReference type="ARBA" id="ARBA00022553"/>
    </source>
</evidence>
<dbReference type="InParanoid" id="A0A0C3C1X7"/>
<feature type="compositionally biased region" description="Low complexity" evidence="3">
    <location>
        <begin position="1371"/>
        <end position="1384"/>
    </location>
</feature>
<evidence type="ECO:0000259" key="5">
    <source>
        <dbReference type="PROSITE" id="PS50075"/>
    </source>
</evidence>
<dbReference type="OrthoDB" id="3633556at2759"/>
<evidence type="ECO:0000313" key="6">
    <source>
        <dbReference type="EMBL" id="KIM92853.1"/>
    </source>
</evidence>
<dbReference type="GO" id="GO:0006631">
    <property type="term" value="P:fatty acid metabolic process"/>
    <property type="evidence" value="ECO:0007669"/>
    <property type="project" value="TreeGrafter"/>
</dbReference>
<feature type="compositionally biased region" description="Basic and acidic residues" evidence="3">
    <location>
        <begin position="1349"/>
        <end position="1368"/>
    </location>
</feature>
<feature type="transmembrane region" description="Helical" evidence="4">
    <location>
        <begin position="1408"/>
        <end position="1433"/>
    </location>
</feature>
<dbReference type="InterPro" id="IPR020806">
    <property type="entry name" value="PKS_PP-bd"/>
</dbReference>
<dbReference type="SUPFAM" id="SSF47336">
    <property type="entry name" value="ACP-like"/>
    <property type="match status" value="1"/>
</dbReference>
<dbReference type="GO" id="GO:0031177">
    <property type="term" value="F:phosphopantetheine binding"/>
    <property type="evidence" value="ECO:0007669"/>
    <property type="project" value="InterPro"/>
</dbReference>
<feature type="region of interest" description="Disordered" evidence="3">
    <location>
        <begin position="1344"/>
        <end position="1384"/>
    </location>
</feature>
<keyword evidence="1" id="KW-0596">Phosphopantetheine</keyword>
<protein>
    <recommendedName>
        <fullName evidence="5">Carrier domain-containing protein</fullName>
    </recommendedName>
</protein>
<keyword evidence="4" id="KW-0812">Transmembrane</keyword>
<evidence type="ECO:0000256" key="4">
    <source>
        <dbReference type="SAM" id="Phobius"/>
    </source>
</evidence>
<dbReference type="InterPro" id="IPR000873">
    <property type="entry name" value="AMP-dep_synth/lig_dom"/>
</dbReference>
<name>A0A0C3C1X7_OIDMZ</name>
<dbReference type="Gene3D" id="3.30.300.30">
    <property type="match status" value="1"/>
</dbReference>
<dbReference type="GO" id="GO:0031956">
    <property type="term" value="F:medium-chain fatty acid-CoA ligase activity"/>
    <property type="evidence" value="ECO:0007669"/>
    <property type="project" value="TreeGrafter"/>
</dbReference>
<feature type="transmembrane region" description="Helical" evidence="4">
    <location>
        <begin position="1094"/>
        <end position="1117"/>
    </location>
</feature>
<dbReference type="Pfam" id="PF00550">
    <property type="entry name" value="PP-binding"/>
    <property type="match status" value="1"/>
</dbReference>
<feature type="domain" description="Carrier" evidence="5">
    <location>
        <begin position="768"/>
        <end position="845"/>
    </location>
</feature>
<evidence type="ECO:0000256" key="3">
    <source>
        <dbReference type="SAM" id="MobiDB-lite"/>
    </source>
</evidence>